<reference evidence="2 3" key="1">
    <citation type="submission" date="2013-09" db="EMBL/GenBank/DDBJ databases">
        <title>Genome sequencing of Phaeobacter antarcticus sp. nov. SM1211.</title>
        <authorList>
            <person name="Zhang X.-Y."/>
            <person name="Liu C."/>
            <person name="Chen X.-L."/>
            <person name="Xie B.-B."/>
            <person name="Qin Q.-L."/>
            <person name="Rong J.-C."/>
            <person name="Zhang Y.-Z."/>
        </authorList>
    </citation>
    <scope>NUCLEOTIDE SEQUENCE [LARGE SCALE GENOMIC DNA]</scope>
    <source>
        <strain evidence="2 3">SM1211</strain>
    </source>
</reference>
<dbReference type="EMBL" id="AWWI01000059">
    <property type="protein sequence ID" value="PIL20752.1"/>
    <property type="molecule type" value="Genomic_DNA"/>
</dbReference>
<evidence type="ECO:0000256" key="1">
    <source>
        <dbReference type="SAM" id="SignalP"/>
    </source>
</evidence>
<protein>
    <submittedName>
        <fullName evidence="2">Uncharacterized protein</fullName>
    </submittedName>
</protein>
<proteinExistence type="predicted"/>
<sequence length="107" mass="12152">MKHFLSIILVTLVAGAANAQDEQSYNVCERFPEFCIPGDQVTRPLARRQIEFNVCEVWPESCDVKGNDGLSKEPRTLDFCQLYPDSCVIQDREGLKAYFDQMIQGGF</sequence>
<keyword evidence="3" id="KW-1185">Reference proteome</keyword>
<keyword evidence="1" id="KW-0732">Signal</keyword>
<dbReference type="RefSeq" id="WP_099910411.1">
    <property type="nucleotide sequence ID" value="NZ_AWWI01000059.1"/>
</dbReference>
<feature type="signal peptide" evidence="1">
    <location>
        <begin position="1"/>
        <end position="19"/>
    </location>
</feature>
<gene>
    <name evidence="2" type="ORF">P775_07965</name>
</gene>
<evidence type="ECO:0000313" key="2">
    <source>
        <dbReference type="EMBL" id="PIL20752.1"/>
    </source>
</evidence>
<accession>A0A2G8RGV9</accession>
<comment type="caution">
    <text evidence="2">The sequence shown here is derived from an EMBL/GenBank/DDBJ whole genome shotgun (WGS) entry which is preliminary data.</text>
</comment>
<name>A0A2G8RGV9_9RHOB</name>
<evidence type="ECO:0000313" key="3">
    <source>
        <dbReference type="Proteomes" id="UP000231259"/>
    </source>
</evidence>
<organism evidence="2 3">
    <name type="scientific">Puniceibacterium antarcticum</name>
    <dbReference type="NCBI Taxonomy" id="1206336"/>
    <lineage>
        <taxon>Bacteria</taxon>
        <taxon>Pseudomonadati</taxon>
        <taxon>Pseudomonadota</taxon>
        <taxon>Alphaproteobacteria</taxon>
        <taxon>Rhodobacterales</taxon>
        <taxon>Paracoccaceae</taxon>
        <taxon>Puniceibacterium</taxon>
    </lineage>
</organism>
<feature type="chain" id="PRO_5013795667" evidence="1">
    <location>
        <begin position="20"/>
        <end position="107"/>
    </location>
</feature>
<dbReference type="AlphaFoldDB" id="A0A2G8RGV9"/>
<dbReference type="Proteomes" id="UP000231259">
    <property type="component" value="Unassembled WGS sequence"/>
</dbReference>